<sequence length="84" mass="9301">MLDAPIPHRIDHRFEGTAVVGQRVLYAKRLLVDDLAFDEPVFLQVLEAVGEHPARDAVDGVLEFVDETQIVSFANQNAERSGDA</sequence>
<keyword evidence="2" id="KW-1185">Reference proteome</keyword>
<dbReference type="Proteomes" id="UP000199215">
    <property type="component" value="Unassembled WGS sequence"/>
</dbReference>
<accession>A0A1H6HQK0</accession>
<name>A0A1H6HQK0_9EURY</name>
<protein>
    <submittedName>
        <fullName evidence="1">Uncharacterized protein</fullName>
    </submittedName>
</protein>
<evidence type="ECO:0000313" key="2">
    <source>
        <dbReference type="Proteomes" id="UP000199215"/>
    </source>
</evidence>
<evidence type="ECO:0000313" key="1">
    <source>
        <dbReference type="EMBL" id="SEH36458.1"/>
    </source>
</evidence>
<proteinExistence type="predicted"/>
<organism evidence="1 2">
    <name type="scientific">Halopenitus malekzadehii</name>
    <dbReference type="NCBI Taxonomy" id="1267564"/>
    <lineage>
        <taxon>Archaea</taxon>
        <taxon>Methanobacteriati</taxon>
        <taxon>Methanobacteriota</taxon>
        <taxon>Stenosarchaea group</taxon>
        <taxon>Halobacteria</taxon>
        <taxon>Halobacteriales</taxon>
        <taxon>Haloferacaceae</taxon>
        <taxon>Halopenitus</taxon>
    </lineage>
</organism>
<reference evidence="1 2" key="1">
    <citation type="submission" date="2016-10" db="EMBL/GenBank/DDBJ databases">
        <authorList>
            <person name="de Groot N.N."/>
        </authorList>
    </citation>
    <scope>NUCLEOTIDE SEQUENCE [LARGE SCALE GENOMIC DNA]</scope>
    <source>
        <strain evidence="1 2">IBRC-M10418</strain>
    </source>
</reference>
<dbReference type="EMBL" id="FNWU01000001">
    <property type="protein sequence ID" value="SEH36458.1"/>
    <property type="molecule type" value="Genomic_DNA"/>
</dbReference>
<gene>
    <name evidence="1" type="ORF">SAMN05192561_1013</name>
</gene>
<dbReference type="AlphaFoldDB" id="A0A1H6HQK0"/>
<dbReference type="STRING" id="1267564.SAMN05192561_1013"/>